<dbReference type="EMBL" id="CAXDID020000007">
    <property type="protein sequence ID" value="CAL5976884.1"/>
    <property type="molecule type" value="Genomic_DNA"/>
</dbReference>
<gene>
    <name evidence="2" type="ORF">HINF_LOCUS4039</name>
    <name evidence="1" type="ORF">HINF_LOCUS49955</name>
</gene>
<dbReference type="AlphaFoldDB" id="A0AA86QPM1"/>
<evidence type="ECO:0000313" key="1">
    <source>
        <dbReference type="EMBL" id="CAI9962310.1"/>
    </source>
</evidence>
<dbReference type="EMBL" id="CATOUU010000952">
    <property type="protein sequence ID" value="CAI9962310.1"/>
    <property type="molecule type" value="Genomic_DNA"/>
</dbReference>
<sequence length="99" mass="11183">MNSQKLSGLETILECEDDPSDAGEMTSFSDSKLPNRSVCANIQAIDIQKFACLSRQEFYDLSCTLEYLEMCHDDMVSRMGAFGRKLLKCRKTLTSSQKK</sequence>
<reference evidence="2 3" key="2">
    <citation type="submission" date="2024-07" db="EMBL/GenBank/DDBJ databases">
        <authorList>
            <person name="Akdeniz Z."/>
        </authorList>
    </citation>
    <scope>NUCLEOTIDE SEQUENCE [LARGE SCALE GENOMIC DNA]</scope>
</reference>
<keyword evidence="3" id="KW-1185">Reference proteome</keyword>
<reference evidence="1" key="1">
    <citation type="submission" date="2023-06" db="EMBL/GenBank/DDBJ databases">
        <authorList>
            <person name="Kurt Z."/>
        </authorList>
    </citation>
    <scope>NUCLEOTIDE SEQUENCE</scope>
</reference>
<evidence type="ECO:0000313" key="2">
    <source>
        <dbReference type="EMBL" id="CAL5976884.1"/>
    </source>
</evidence>
<protein>
    <submittedName>
        <fullName evidence="2">Hypothetical_protein</fullName>
    </submittedName>
</protein>
<evidence type="ECO:0000313" key="3">
    <source>
        <dbReference type="Proteomes" id="UP001642409"/>
    </source>
</evidence>
<name>A0AA86QPM1_9EUKA</name>
<organism evidence="1">
    <name type="scientific">Hexamita inflata</name>
    <dbReference type="NCBI Taxonomy" id="28002"/>
    <lineage>
        <taxon>Eukaryota</taxon>
        <taxon>Metamonada</taxon>
        <taxon>Diplomonadida</taxon>
        <taxon>Hexamitidae</taxon>
        <taxon>Hexamitinae</taxon>
        <taxon>Hexamita</taxon>
    </lineage>
</organism>
<accession>A0AA86QPM1</accession>
<comment type="caution">
    <text evidence="1">The sequence shown here is derived from an EMBL/GenBank/DDBJ whole genome shotgun (WGS) entry which is preliminary data.</text>
</comment>
<proteinExistence type="predicted"/>
<dbReference type="Proteomes" id="UP001642409">
    <property type="component" value="Unassembled WGS sequence"/>
</dbReference>